<dbReference type="GO" id="GO:0016020">
    <property type="term" value="C:membrane"/>
    <property type="evidence" value="ECO:0007669"/>
    <property type="project" value="UniProtKB-SubCell"/>
</dbReference>
<evidence type="ECO:0000313" key="17">
    <source>
        <dbReference type="Proteomes" id="UP000289886"/>
    </source>
</evidence>
<evidence type="ECO:0000256" key="1">
    <source>
        <dbReference type="ARBA" id="ARBA00004141"/>
    </source>
</evidence>
<evidence type="ECO:0000256" key="10">
    <source>
        <dbReference type="ARBA" id="ARBA00023136"/>
    </source>
</evidence>
<dbReference type="InterPro" id="IPR011701">
    <property type="entry name" value="MFS"/>
</dbReference>
<dbReference type="Pfam" id="PF07690">
    <property type="entry name" value="MFS_1"/>
    <property type="match status" value="1"/>
</dbReference>
<dbReference type="CDD" id="cd16559">
    <property type="entry name" value="RING-HC_RNF208"/>
    <property type="match status" value="1"/>
</dbReference>
<keyword evidence="16" id="KW-0762">Sugar transport</keyword>
<dbReference type="SUPFAM" id="SSF103473">
    <property type="entry name" value="MFS general substrate transporter"/>
    <property type="match status" value="1"/>
</dbReference>
<feature type="region of interest" description="Disordered" evidence="13">
    <location>
        <begin position="277"/>
        <end position="310"/>
    </location>
</feature>
<dbReference type="GO" id="GO:0008506">
    <property type="term" value="F:sucrose:proton symporter activity"/>
    <property type="evidence" value="ECO:0007669"/>
    <property type="project" value="TreeGrafter"/>
</dbReference>
<evidence type="ECO:0000256" key="2">
    <source>
        <dbReference type="ARBA" id="ARBA00022448"/>
    </source>
</evidence>
<evidence type="ECO:0000256" key="4">
    <source>
        <dbReference type="ARBA" id="ARBA00022692"/>
    </source>
</evidence>
<evidence type="ECO:0000256" key="11">
    <source>
        <dbReference type="ARBA" id="ARBA00038193"/>
    </source>
</evidence>
<keyword evidence="6 12" id="KW-0863">Zinc-finger</keyword>
<feature type="transmembrane region" description="Helical" evidence="14">
    <location>
        <begin position="499"/>
        <end position="519"/>
    </location>
</feature>
<dbReference type="GO" id="GO:0008270">
    <property type="term" value="F:zinc ion binding"/>
    <property type="evidence" value="ECO:0007669"/>
    <property type="project" value="UniProtKB-KW"/>
</dbReference>
<name>A0A444V391_ACIRT</name>
<keyword evidence="9 14" id="KW-1133">Transmembrane helix</keyword>
<evidence type="ECO:0000313" key="16">
    <source>
        <dbReference type="EMBL" id="RXM94883.1"/>
    </source>
</evidence>
<dbReference type="PANTHER" id="PTHR19432:SF6">
    <property type="entry name" value="PROTON-ASSOCIATED SUGAR TRANSPORTER A"/>
    <property type="match status" value="1"/>
</dbReference>
<dbReference type="AlphaFoldDB" id="A0A444V391"/>
<evidence type="ECO:0000256" key="9">
    <source>
        <dbReference type="ARBA" id="ARBA00022989"/>
    </source>
</evidence>
<protein>
    <submittedName>
        <fullName evidence="16">Proton-associated sugar transporter A</fullName>
    </submittedName>
</protein>
<dbReference type="Proteomes" id="UP000289886">
    <property type="component" value="Unassembled WGS sequence"/>
</dbReference>
<dbReference type="PROSITE" id="PS50089">
    <property type="entry name" value="ZF_RING_2"/>
    <property type="match status" value="1"/>
</dbReference>
<dbReference type="InterPro" id="IPR001841">
    <property type="entry name" value="Znf_RING"/>
</dbReference>
<dbReference type="InterPro" id="IPR036259">
    <property type="entry name" value="MFS_trans_sf"/>
</dbReference>
<keyword evidence="3" id="KW-0597">Phosphoprotein</keyword>
<accession>A0A444V391</accession>
<feature type="transmembrane region" description="Helical" evidence="14">
    <location>
        <begin position="387"/>
        <end position="404"/>
    </location>
</feature>
<dbReference type="PANTHER" id="PTHR19432">
    <property type="entry name" value="SUGAR TRANSPORTER"/>
    <property type="match status" value="1"/>
</dbReference>
<feature type="transmembrane region" description="Helical" evidence="14">
    <location>
        <begin position="354"/>
        <end position="375"/>
    </location>
</feature>
<sequence length="867" mass="93097">MSCLRLQPVSIPMDTVKIIQSEKFPPLRREPPRAAWPSESEVIVNQGCGELALDGGGAGAGGTPPAPSRRERVGYLSQRKPSAAELCFHNQFHCKAADDVIVNQYVLRSASGTPCEPLECPTCGHTYNLTGKRPRILSCLHSVCEECLQILYESCPKYKFISCPTCRRETVLFTDYGLAALAVNTSILNRLPAEAGLGPSNPVQWGGDSDRSCYQTVRQYCQSACTCQLANPLSSCEGARMTSSPGVTPGDALLFLSPPPLPGHAFRAGSSTRHLSHRANSFQRHPKHKKLIRPSPPPPPNTPCPAERPPPRRALPELLLNGCILFGIEFSYAMETAYVTPTLLQMGLPDQLYSLVWFISPILGFLLQPFLGAWSDRCSSRFGRRRPFILVLSIGALIGLSLLLNGRDMGAALADTPSNHKWGIILTVCGVVLMDFSADSADNPSHAYMMDVCSPEDQDRGLNIHALLAGLGGGFGYVVGGINWDRTEFGRSLGGQLRVVYLFTAITLSVTTAMTLTSIPEQPLVQEVGGRPKNTLKSPSLPLPPSPPAPSGEGEREDLPPAPTPPPPHSERLYASLAGPISPLSPLTPKYGSFLSRGNSLTGLSDFASSSSSLSAAHIDSVLIRCYTGAQDSGYLDTAGLGGAGERRGSLDGILKRPQSLALTEENGLAGGAESGRRRTVTFSQQVANILLDGVHYESDLNSCGDTGDSQLSIRLLCHSVCNMPRPLRSLCTNHFLGWLSFEAMLLFYTDFMGEVVFGGDPKAPRDSEEYERYNAGFVGSVQCGTRRGMGVDISLLSCQYFLAQILVSVVMGPLTSLVGGAKGVMYFASLASFVGCLYSSLCLTYELPSEDSEEGGGEAQPLLIDI</sequence>
<keyword evidence="17" id="KW-1185">Reference proteome</keyword>
<feature type="domain" description="RING-type" evidence="15">
    <location>
        <begin position="120"/>
        <end position="167"/>
    </location>
</feature>
<feature type="region of interest" description="Disordered" evidence="13">
    <location>
        <begin position="525"/>
        <end position="574"/>
    </location>
</feature>
<comment type="similarity">
    <text evidence="11">Belongs to the glycoside-pentoside-hexuronide (GPH) cation symporter transporter (TC 2.A.2) family.</text>
</comment>
<dbReference type="InterPro" id="IPR017907">
    <property type="entry name" value="Znf_RING_CS"/>
</dbReference>
<evidence type="ECO:0000256" key="5">
    <source>
        <dbReference type="ARBA" id="ARBA00022723"/>
    </source>
</evidence>
<keyword evidence="5" id="KW-0479">Metal-binding</keyword>
<evidence type="ECO:0000256" key="14">
    <source>
        <dbReference type="SAM" id="Phobius"/>
    </source>
</evidence>
<dbReference type="InterPro" id="IPR013083">
    <property type="entry name" value="Znf_RING/FYVE/PHD"/>
</dbReference>
<dbReference type="PROSITE" id="PS00518">
    <property type="entry name" value="ZF_RING_1"/>
    <property type="match status" value="1"/>
</dbReference>
<dbReference type="Gene3D" id="1.20.1250.20">
    <property type="entry name" value="MFS general substrate transporter like domains"/>
    <property type="match status" value="1"/>
</dbReference>
<keyword evidence="10 14" id="KW-0472">Membrane</keyword>
<dbReference type="EMBL" id="SCEB01002892">
    <property type="protein sequence ID" value="RXM94883.1"/>
    <property type="molecule type" value="Genomic_DNA"/>
</dbReference>
<dbReference type="InterPro" id="IPR040100">
    <property type="entry name" value="RNF208_RING-HC"/>
</dbReference>
<dbReference type="SUPFAM" id="SSF57850">
    <property type="entry name" value="RING/U-box"/>
    <property type="match status" value="1"/>
</dbReference>
<dbReference type="FunFam" id="1.20.1250.20:FF:000069">
    <property type="entry name" value="Solute carrier family 45 member 4"/>
    <property type="match status" value="1"/>
</dbReference>
<keyword evidence="4 14" id="KW-0812">Transmembrane</keyword>
<evidence type="ECO:0000256" key="13">
    <source>
        <dbReference type="SAM" id="MobiDB-lite"/>
    </source>
</evidence>
<feature type="compositionally biased region" description="Pro residues" evidence="13">
    <location>
        <begin position="541"/>
        <end position="550"/>
    </location>
</feature>
<evidence type="ECO:0000256" key="6">
    <source>
        <dbReference type="ARBA" id="ARBA00022771"/>
    </source>
</evidence>
<proteinExistence type="inferred from homology"/>
<evidence type="ECO:0000256" key="3">
    <source>
        <dbReference type="ARBA" id="ARBA00022553"/>
    </source>
</evidence>
<gene>
    <name evidence="16" type="ORF">EOD39_17500</name>
</gene>
<comment type="caution">
    <text evidence="16">The sequence shown here is derived from an EMBL/GenBank/DDBJ whole genome shotgun (WGS) entry which is preliminary data.</text>
</comment>
<feature type="transmembrane region" description="Helical" evidence="14">
    <location>
        <begin position="462"/>
        <end position="479"/>
    </location>
</feature>
<keyword evidence="7" id="KW-0862">Zinc</keyword>
<keyword evidence="8" id="KW-0769">Symport</keyword>
<comment type="subcellular location">
    <subcellularLocation>
        <location evidence="1">Membrane</location>
        <topology evidence="1">Multi-pass membrane protein</topology>
    </subcellularLocation>
</comment>
<organism evidence="16 17">
    <name type="scientific">Acipenser ruthenus</name>
    <name type="common">Sterlet sturgeon</name>
    <dbReference type="NCBI Taxonomy" id="7906"/>
    <lineage>
        <taxon>Eukaryota</taxon>
        <taxon>Metazoa</taxon>
        <taxon>Chordata</taxon>
        <taxon>Craniata</taxon>
        <taxon>Vertebrata</taxon>
        <taxon>Euteleostomi</taxon>
        <taxon>Actinopterygii</taxon>
        <taxon>Chondrostei</taxon>
        <taxon>Acipenseriformes</taxon>
        <taxon>Acipenseridae</taxon>
        <taxon>Acipenser</taxon>
    </lineage>
</organism>
<evidence type="ECO:0000256" key="8">
    <source>
        <dbReference type="ARBA" id="ARBA00022847"/>
    </source>
</evidence>
<evidence type="ECO:0000259" key="15">
    <source>
        <dbReference type="PROSITE" id="PS50089"/>
    </source>
</evidence>
<dbReference type="Gene3D" id="3.30.40.10">
    <property type="entry name" value="Zinc/RING finger domain, C3HC4 (zinc finger)"/>
    <property type="match status" value="1"/>
</dbReference>
<feature type="compositionally biased region" description="Pro residues" evidence="13">
    <location>
        <begin position="294"/>
        <end position="308"/>
    </location>
</feature>
<keyword evidence="2" id="KW-0813">Transport</keyword>
<evidence type="ECO:0000256" key="7">
    <source>
        <dbReference type="ARBA" id="ARBA00022833"/>
    </source>
</evidence>
<reference evidence="16 17" key="1">
    <citation type="submission" date="2019-01" db="EMBL/GenBank/DDBJ databases">
        <title>Draft Genome and Complete Hox-Cluster Characterization of the Sterlet Sturgeon (Acipenser ruthenus).</title>
        <authorList>
            <person name="Wei Q."/>
        </authorList>
    </citation>
    <scope>NUCLEOTIDE SEQUENCE [LARGE SCALE GENOMIC DNA]</scope>
    <source>
        <strain evidence="16">WHYD16114868_AA</strain>
        <tissue evidence="16">Blood</tissue>
    </source>
</reference>
<evidence type="ECO:0000256" key="12">
    <source>
        <dbReference type="PROSITE-ProRule" id="PRU00175"/>
    </source>
</evidence>